<comment type="catalytic activity">
    <reaction evidence="8 9">
        <text>a ubiquinone + NADH + 5 H(+)(in) = a ubiquinol + NAD(+) + 4 H(+)(out)</text>
        <dbReference type="Rhea" id="RHEA:29091"/>
        <dbReference type="Rhea" id="RHEA-COMP:9565"/>
        <dbReference type="Rhea" id="RHEA-COMP:9566"/>
        <dbReference type="ChEBI" id="CHEBI:15378"/>
        <dbReference type="ChEBI" id="CHEBI:16389"/>
        <dbReference type="ChEBI" id="CHEBI:17976"/>
        <dbReference type="ChEBI" id="CHEBI:57540"/>
        <dbReference type="ChEBI" id="CHEBI:57945"/>
        <dbReference type="EC" id="7.1.1.2"/>
    </reaction>
</comment>
<dbReference type="InterPro" id="IPR038430">
    <property type="entry name" value="NDAH_ubi_oxred_su3_sf"/>
</dbReference>
<dbReference type="Gene3D" id="1.20.58.1610">
    <property type="entry name" value="NADH:ubiquinone/plastoquinone oxidoreductase, chain 3"/>
    <property type="match status" value="1"/>
</dbReference>
<evidence type="ECO:0000256" key="9">
    <source>
        <dbReference type="RuleBase" id="RU003640"/>
    </source>
</evidence>
<dbReference type="EMBL" id="EU302588">
    <property type="protein sequence ID" value="ABX61101.1"/>
    <property type="molecule type" value="Genomic_DNA"/>
</dbReference>
<keyword evidence="4 9" id="KW-0813">Transport</keyword>
<geneLocation type="mitochondrion" evidence="10"/>
<dbReference type="PANTHER" id="PTHR11058:SF9">
    <property type="entry name" value="NADH-UBIQUINONE OXIDOREDUCTASE CHAIN 3"/>
    <property type="match status" value="1"/>
</dbReference>
<keyword evidence="9" id="KW-1278">Translocase</keyword>
<evidence type="ECO:0000256" key="5">
    <source>
        <dbReference type="ARBA" id="ARBA00022692"/>
    </source>
</evidence>
<feature type="transmembrane region" description="Helical" evidence="9">
    <location>
        <begin position="6"/>
        <end position="25"/>
    </location>
</feature>
<dbReference type="Pfam" id="PF00507">
    <property type="entry name" value="Oxidored_q4"/>
    <property type="match status" value="1"/>
</dbReference>
<evidence type="ECO:0000256" key="7">
    <source>
        <dbReference type="ARBA" id="ARBA00023136"/>
    </source>
</evidence>
<protein>
    <recommendedName>
        <fullName evidence="3 9">NADH-ubiquinone oxidoreductase chain 3</fullName>
        <ecNumber evidence="9">7.1.1.2</ecNumber>
    </recommendedName>
</protein>
<feature type="transmembrane region" description="Helical" evidence="9">
    <location>
        <begin position="55"/>
        <end position="79"/>
    </location>
</feature>
<evidence type="ECO:0000256" key="1">
    <source>
        <dbReference type="ARBA" id="ARBA00004370"/>
    </source>
</evidence>
<sequence length="115" mass="13421">MIIILSLSLIPIMLISILIYMNFMINFNKKKNRDKPLPFECGFNPMNLNIPPMPINFIITGMIFLIFDVEIIILTPIIATLKMSIIWYISSLIMIITLLLGLIYEWNEQNLKWST</sequence>
<evidence type="ECO:0000256" key="2">
    <source>
        <dbReference type="ARBA" id="ARBA00008472"/>
    </source>
</evidence>
<dbReference type="GO" id="GO:0008137">
    <property type="term" value="F:NADH dehydrogenase (ubiquinone) activity"/>
    <property type="evidence" value="ECO:0007669"/>
    <property type="project" value="UniProtKB-UniRule"/>
</dbReference>
<dbReference type="AlphaFoldDB" id="B6RQY5"/>
<keyword evidence="7 9" id="KW-0472">Membrane</keyword>
<evidence type="ECO:0000256" key="6">
    <source>
        <dbReference type="ARBA" id="ARBA00022989"/>
    </source>
</evidence>
<comment type="function">
    <text evidence="9">Core subunit of the mitochondrial membrane respiratory chain NADH dehydrogenase (Complex I) which catalyzes electron transfer from NADH through the respiratory chain, using ubiquinone as an electron acceptor. Essential for the catalytic activity of complex I.</text>
</comment>
<keyword evidence="9" id="KW-0830">Ubiquinone</keyword>
<dbReference type="PANTHER" id="PTHR11058">
    <property type="entry name" value="NADH-UBIQUINONE OXIDOREDUCTASE CHAIN 3"/>
    <property type="match status" value="1"/>
</dbReference>
<gene>
    <name evidence="10" type="primary">ND3</name>
</gene>
<evidence type="ECO:0000313" key="10">
    <source>
        <dbReference type="EMBL" id="ABX61101.1"/>
    </source>
</evidence>
<accession>B6RQY5</accession>
<name>B6RQY5_9HYME</name>
<keyword evidence="5 9" id="KW-0812">Transmembrane</keyword>
<evidence type="ECO:0000256" key="4">
    <source>
        <dbReference type="ARBA" id="ARBA00022448"/>
    </source>
</evidence>
<organism evidence="10">
    <name type="scientific">Abispa ephippium</name>
    <name type="common">large potter wasp</name>
    <dbReference type="NCBI Taxonomy" id="485912"/>
    <lineage>
        <taxon>Eukaryota</taxon>
        <taxon>Metazoa</taxon>
        <taxon>Ecdysozoa</taxon>
        <taxon>Arthropoda</taxon>
        <taxon>Hexapoda</taxon>
        <taxon>Insecta</taxon>
        <taxon>Pterygota</taxon>
        <taxon>Neoptera</taxon>
        <taxon>Endopterygota</taxon>
        <taxon>Hymenoptera</taxon>
        <taxon>Apocrita</taxon>
        <taxon>Aculeata</taxon>
        <taxon>Vespoidea</taxon>
        <taxon>Vespidae</taxon>
        <taxon>Eumeninae</taxon>
        <taxon>Abispa</taxon>
    </lineage>
</organism>
<keyword evidence="6 9" id="KW-1133">Transmembrane helix</keyword>
<keyword evidence="9" id="KW-0249">Electron transport</keyword>
<keyword evidence="9 10" id="KW-0496">Mitochondrion</keyword>
<comment type="subcellular location">
    <subcellularLocation>
        <location evidence="1">Membrane</location>
    </subcellularLocation>
    <subcellularLocation>
        <location evidence="9">Mitochondrion membrane</location>
        <topology evidence="9">Multi-pass membrane protein</topology>
    </subcellularLocation>
</comment>
<comment type="similarity">
    <text evidence="2 9">Belongs to the complex I subunit 3 family.</text>
</comment>
<keyword evidence="9" id="KW-0520">NAD</keyword>
<evidence type="ECO:0000256" key="8">
    <source>
        <dbReference type="ARBA" id="ARBA00049551"/>
    </source>
</evidence>
<dbReference type="GO" id="GO:0030964">
    <property type="term" value="C:NADH dehydrogenase complex"/>
    <property type="evidence" value="ECO:0007669"/>
    <property type="project" value="TreeGrafter"/>
</dbReference>
<dbReference type="EC" id="7.1.1.2" evidence="9"/>
<evidence type="ECO:0000256" key="3">
    <source>
        <dbReference type="ARBA" id="ARBA00021007"/>
    </source>
</evidence>
<proteinExistence type="inferred from homology"/>
<reference evidence="10" key="1">
    <citation type="journal article" date="2008" name="Genome">
        <title>Mitochondrial genome organization and phylogeny of two vespid wasps.</title>
        <authorList>
            <person name="Cameron S.L."/>
            <person name="Dowton M."/>
            <person name="Castro L.R."/>
            <person name="Ruberu K."/>
            <person name="Whiting M.F."/>
            <person name="Austin A.D."/>
            <person name="Diement K."/>
            <person name="Stevens J."/>
        </authorList>
    </citation>
    <scope>NUCLEOTIDE SEQUENCE</scope>
</reference>
<dbReference type="GO" id="GO:0031966">
    <property type="term" value="C:mitochondrial membrane"/>
    <property type="evidence" value="ECO:0007669"/>
    <property type="project" value="UniProtKB-SubCell"/>
</dbReference>
<keyword evidence="9" id="KW-0679">Respiratory chain</keyword>
<feature type="transmembrane region" description="Helical" evidence="9">
    <location>
        <begin position="85"/>
        <end position="104"/>
    </location>
</feature>
<dbReference type="InterPro" id="IPR000440">
    <property type="entry name" value="NADH_UbQ/plastoQ_OxRdtase_su3"/>
</dbReference>